<proteinExistence type="predicted"/>
<organism evidence="1">
    <name type="scientific">Rhizophora mucronata</name>
    <name type="common">Asiatic mangrove</name>
    <dbReference type="NCBI Taxonomy" id="61149"/>
    <lineage>
        <taxon>Eukaryota</taxon>
        <taxon>Viridiplantae</taxon>
        <taxon>Streptophyta</taxon>
        <taxon>Embryophyta</taxon>
        <taxon>Tracheophyta</taxon>
        <taxon>Spermatophyta</taxon>
        <taxon>Magnoliopsida</taxon>
        <taxon>eudicotyledons</taxon>
        <taxon>Gunneridae</taxon>
        <taxon>Pentapetalae</taxon>
        <taxon>rosids</taxon>
        <taxon>fabids</taxon>
        <taxon>Malpighiales</taxon>
        <taxon>Rhizophoraceae</taxon>
        <taxon>Rhizophora</taxon>
    </lineage>
</organism>
<dbReference type="AlphaFoldDB" id="A0A2P2J730"/>
<accession>A0A2P2J730</accession>
<name>A0A2P2J730_RHIMU</name>
<reference evidence="1" key="1">
    <citation type="submission" date="2018-02" db="EMBL/GenBank/DDBJ databases">
        <title>Rhizophora mucronata_Transcriptome.</title>
        <authorList>
            <person name="Meera S.P."/>
            <person name="Sreeshan A."/>
            <person name="Augustine A."/>
        </authorList>
    </citation>
    <scope>NUCLEOTIDE SEQUENCE</scope>
    <source>
        <tissue evidence="1">Leaf</tissue>
    </source>
</reference>
<evidence type="ECO:0000313" key="1">
    <source>
        <dbReference type="EMBL" id="MBW89292.1"/>
    </source>
</evidence>
<sequence length="45" mass="5147">MSRQDHATNNAFKTILNCIVVKQYKRPLASEELVQQKGNTTFLPI</sequence>
<protein>
    <submittedName>
        <fullName evidence="1">Uncharacterized protein LOC105142279</fullName>
    </submittedName>
</protein>
<dbReference type="EMBL" id="GGEC01008809">
    <property type="protein sequence ID" value="MBW89292.1"/>
    <property type="molecule type" value="Transcribed_RNA"/>
</dbReference>